<dbReference type="GO" id="GO:0005886">
    <property type="term" value="C:plasma membrane"/>
    <property type="evidence" value="ECO:0007669"/>
    <property type="project" value="UniProtKB-SubCell"/>
</dbReference>
<organism evidence="7 8">
    <name type="scientific">Actinomadura logoneensis</name>
    <dbReference type="NCBI Taxonomy" id="2293572"/>
    <lineage>
        <taxon>Bacteria</taxon>
        <taxon>Bacillati</taxon>
        <taxon>Actinomycetota</taxon>
        <taxon>Actinomycetes</taxon>
        <taxon>Streptosporangiales</taxon>
        <taxon>Thermomonosporaceae</taxon>
        <taxon>Actinomadura</taxon>
    </lineage>
</organism>
<dbReference type="EMBL" id="QURH01000007">
    <property type="protein sequence ID" value="RFU43611.1"/>
    <property type="molecule type" value="Genomic_DNA"/>
</dbReference>
<feature type="transmembrane region" description="Helical" evidence="5">
    <location>
        <begin position="162"/>
        <end position="183"/>
    </location>
</feature>
<dbReference type="AlphaFoldDB" id="A0A372JUA4"/>
<dbReference type="SUPFAM" id="SSF103473">
    <property type="entry name" value="MFS general substrate transporter"/>
    <property type="match status" value="1"/>
</dbReference>
<name>A0A372JUA4_9ACTN</name>
<feature type="transmembrane region" description="Helical" evidence="5">
    <location>
        <begin position="96"/>
        <end position="114"/>
    </location>
</feature>
<dbReference type="InterPro" id="IPR036259">
    <property type="entry name" value="MFS_trans_sf"/>
</dbReference>
<evidence type="ECO:0000259" key="6">
    <source>
        <dbReference type="PROSITE" id="PS50850"/>
    </source>
</evidence>
<evidence type="ECO:0000313" key="7">
    <source>
        <dbReference type="EMBL" id="RFU43611.1"/>
    </source>
</evidence>
<dbReference type="Pfam" id="PF07690">
    <property type="entry name" value="MFS_1"/>
    <property type="match status" value="1"/>
</dbReference>
<protein>
    <submittedName>
        <fullName evidence="7">MFS transporter</fullName>
    </submittedName>
</protein>
<evidence type="ECO:0000256" key="3">
    <source>
        <dbReference type="ARBA" id="ARBA00022989"/>
    </source>
</evidence>
<keyword evidence="3 5" id="KW-1133">Transmembrane helix</keyword>
<dbReference type="InterPro" id="IPR020846">
    <property type="entry name" value="MFS_dom"/>
</dbReference>
<comment type="subcellular location">
    <subcellularLocation>
        <location evidence="1">Cell membrane</location>
        <topology evidence="1">Multi-pass membrane protein</topology>
    </subcellularLocation>
</comment>
<feature type="transmembrane region" description="Helical" evidence="5">
    <location>
        <begin position="258"/>
        <end position="278"/>
    </location>
</feature>
<dbReference type="PANTHER" id="PTHR42718">
    <property type="entry name" value="MAJOR FACILITATOR SUPERFAMILY MULTIDRUG TRANSPORTER MFSC"/>
    <property type="match status" value="1"/>
</dbReference>
<dbReference type="InterPro" id="IPR011701">
    <property type="entry name" value="MFS"/>
</dbReference>
<dbReference type="Gene3D" id="1.20.1250.20">
    <property type="entry name" value="MFS general substrate transporter like domains"/>
    <property type="match status" value="2"/>
</dbReference>
<keyword evidence="2 5" id="KW-0812">Transmembrane</keyword>
<evidence type="ECO:0000256" key="2">
    <source>
        <dbReference type="ARBA" id="ARBA00022692"/>
    </source>
</evidence>
<evidence type="ECO:0000313" key="8">
    <source>
        <dbReference type="Proteomes" id="UP000261811"/>
    </source>
</evidence>
<feature type="transmembrane region" description="Helical" evidence="5">
    <location>
        <begin position="34"/>
        <end position="57"/>
    </location>
</feature>
<evidence type="ECO:0000256" key="4">
    <source>
        <dbReference type="ARBA" id="ARBA00023136"/>
    </source>
</evidence>
<feature type="transmembrane region" description="Helical" evidence="5">
    <location>
        <begin position="195"/>
        <end position="215"/>
    </location>
</feature>
<accession>A0A372JUA4</accession>
<feature type="non-terminal residue" evidence="7">
    <location>
        <position position="1"/>
    </location>
</feature>
<keyword evidence="8" id="KW-1185">Reference proteome</keyword>
<dbReference type="OrthoDB" id="7375466at2"/>
<feature type="transmembrane region" description="Helical" evidence="5">
    <location>
        <begin position="227"/>
        <end position="246"/>
    </location>
</feature>
<feature type="transmembrane region" description="Helical" evidence="5">
    <location>
        <begin position="367"/>
        <end position="386"/>
    </location>
</feature>
<reference evidence="7 8" key="1">
    <citation type="submission" date="2018-08" db="EMBL/GenBank/DDBJ databases">
        <title>Actinomadura jelena sp. nov., a novel Actinomycete isolated from soil in Chad.</title>
        <authorList>
            <person name="Shi L."/>
        </authorList>
    </citation>
    <scope>NUCLEOTIDE SEQUENCE [LARGE SCALE GENOMIC DNA]</scope>
    <source>
        <strain evidence="7 8">NEAU-G17</strain>
    </source>
</reference>
<sequence>AARLLAGAGAAAATTGGSALLAAAFPDGPARVRAFGVFGTVLGLGLAFGPVIAGLLVTGLGWRAFFGAAALALVPSLLAVPLLTESRRDASGPIDWTGAATFTLGLSAFTFALVEGPSLGWTHAAVLGGFAACAVLLAAFGIVERRHPSPLVDLGLLTRPRFVAISAMPFLLAFGFVALTIVLPPYFMATLHASASRAGLTLMLLTGPTLVLPPLTGTLGRWLSQRGLLVLTLLLVAAGTALLALVPGGAGAGSLAAPLLLIGTGFGISLAIMDGAAISAVEPERAGMAAGVFNTARISGEVVAVAVLGALLTTFTRADLEGRYGASAASAATSRLLQGDMTPPSGVATPGYAEAATHAYAGALHDALWALSALTLVGALIVARLLRRPAPTPPVAAEERATVEPAL</sequence>
<comment type="caution">
    <text evidence="7">The sequence shown here is derived from an EMBL/GenBank/DDBJ whole genome shotgun (WGS) entry which is preliminary data.</text>
</comment>
<keyword evidence="4 5" id="KW-0472">Membrane</keyword>
<feature type="transmembrane region" description="Helical" evidence="5">
    <location>
        <begin position="64"/>
        <end position="84"/>
    </location>
</feature>
<dbReference type="PROSITE" id="PS50850">
    <property type="entry name" value="MFS"/>
    <property type="match status" value="1"/>
</dbReference>
<dbReference type="RefSeq" id="WP_117355504.1">
    <property type="nucleotide sequence ID" value="NZ_QURH01000007.1"/>
</dbReference>
<evidence type="ECO:0000256" key="1">
    <source>
        <dbReference type="ARBA" id="ARBA00004651"/>
    </source>
</evidence>
<proteinExistence type="predicted"/>
<dbReference type="Proteomes" id="UP000261811">
    <property type="component" value="Unassembled WGS sequence"/>
</dbReference>
<feature type="domain" description="Major facilitator superfamily (MFS) profile" evidence="6">
    <location>
        <begin position="1"/>
        <end position="390"/>
    </location>
</feature>
<evidence type="ECO:0000256" key="5">
    <source>
        <dbReference type="SAM" id="Phobius"/>
    </source>
</evidence>
<dbReference type="PANTHER" id="PTHR42718:SF49">
    <property type="entry name" value="EXPORT PROTEIN"/>
    <property type="match status" value="1"/>
</dbReference>
<feature type="transmembrane region" description="Helical" evidence="5">
    <location>
        <begin position="121"/>
        <end position="142"/>
    </location>
</feature>
<dbReference type="GO" id="GO:0022857">
    <property type="term" value="F:transmembrane transporter activity"/>
    <property type="evidence" value="ECO:0007669"/>
    <property type="project" value="InterPro"/>
</dbReference>
<gene>
    <name evidence="7" type="ORF">DZF91_00275</name>
</gene>